<dbReference type="Gene3D" id="1.10.357.10">
    <property type="entry name" value="Tetracycline Repressor, domain 2"/>
    <property type="match status" value="1"/>
</dbReference>
<feature type="DNA-binding region" description="H-T-H motif" evidence="4">
    <location>
        <begin position="39"/>
        <end position="58"/>
    </location>
</feature>
<keyword evidence="2 4" id="KW-0238">DNA-binding</keyword>
<keyword evidence="3" id="KW-0804">Transcription</keyword>
<organism evidence="6 7">
    <name type="scientific">Paenibacillus chibensis</name>
    <dbReference type="NCBI Taxonomy" id="59846"/>
    <lineage>
        <taxon>Bacteria</taxon>
        <taxon>Bacillati</taxon>
        <taxon>Bacillota</taxon>
        <taxon>Bacilli</taxon>
        <taxon>Bacillales</taxon>
        <taxon>Paenibacillaceae</taxon>
        <taxon>Paenibacillus</taxon>
    </lineage>
</organism>
<protein>
    <submittedName>
        <fullName evidence="6">TetR/AcrR family transcriptional regulator</fullName>
    </submittedName>
</protein>
<dbReference type="InterPro" id="IPR050109">
    <property type="entry name" value="HTH-type_TetR-like_transc_reg"/>
</dbReference>
<comment type="caution">
    <text evidence="6">The sequence shown here is derived from an EMBL/GenBank/DDBJ whole genome shotgun (WGS) entry which is preliminary data.</text>
</comment>
<dbReference type="InterPro" id="IPR009057">
    <property type="entry name" value="Homeodomain-like_sf"/>
</dbReference>
<gene>
    <name evidence="6" type="ORF">P9847_11805</name>
</gene>
<sequence length="213" mass="24405">MESDLKEDSSEHTTGTDTKIDILNATVELIREEGVACATLRRIAEKADTNLALVNYHFGSKDKLISKAIGKLVGTFDDAFAVLEEEALEPLERLKQFFYRYLSHLQRYPGLAKEMMDQSRLILCSQHEYARYSQVMKTEKLIGTLQEITRETDETVLSGMMVQLYGAVFYPVIMNSYMSMAGDEPAPDIHLPELEQQIEMLFSLYFHKYTQKP</sequence>
<keyword evidence="7" id="KW-1185">Reference proteome</keyword>
<feature type="domain" description="HTH tetR-type" evidence="5">
    <location>
        <begin position="16"/>
        <end position="76"/>
    </location>
</feature>
<evidence type="ECO:0000256" key="3">
    <source>
        <dbReference type="ARBA" id="ARBA00023163"/>
    </source>
</evidence>
<reference evidence="6 7" key="1">
    <citation type="submission" date="2023-03" db="EMBL/GenBank/DDBJ databases">
        <title>Bacillus Genome Sequencing.</title>
        <authorList>
            <person name="Dunlap C."/>
        </authorList>
    </citation>
    <scope>NUCLEOTIDE SEQUENCE [LARGE SCALE GENOMIC DNA]</scope>
    <source>
        <strain evidence="6 7">NRS-52</strain>
    </source>
</reference>
<dbReference type="EMBL" id="JARTLD010000029">
    <property type="protein sequence ID" value="MED5017986.1"/>
    <property type="molecule type" value="Genomic_DNA"/>
</dbReference>
<accession>A0ABU6PSW7</accession>
<dbReference type="Pfam" id="PF00440">
    <property type="entry name" value="TetR_N"/>
    <property type="match status" value="1"/>
</dbReference>
<dbReference type="PROSITE" id="PS50977">
    <property type="entry name" value="HTH_TETR_2"/>
    <property type="match status" value="1"/>
</dbReference>
<dbReference type="SUPFAM" id="SSF46689">
    <property type="entry name" value="Homeodomain-like"/>
    <property type="match status" value="1"/>
</dbReference>
<dbReference type="PANTHER" id="PTHR30055">
    <property type="entry name" value="HTH-TYPE TRANSCRIPTIONAL REGULATOR RUTR"/>
    <property type="match status" value="1"/>
</dbReference>
<dbReference type="PRINTS" id="PR00455">
    <property type="entry name" value="HTHTETR"/>
</dbReference>
<evidence type="ECO:0000259" key="5">
    <source>
        <dbReference type="PROSITE" id="PS50977"/>
    </source>
</evidence>
<evidence type="ECO:0000256" key="4">
    <source>
        <dbReference type="PROSITE-ProRule" id="PRU00335"/>
    </source>
</evidence>
<evidence type="ECO:0000256" key="2">
    <source>
        <dbReference type="ARBA" id="ARBA00023125"/>
    </source>
</evidence>
<dbReference type="RefSeq" id="WP_328278025.1">
    <property type="nucleotide sequence ID" value="NZ_JARTLD010000029.1"/>
</dbReference>
<evidence type="ECO:0000256" key="1">
    <source>
        <dbReference type="ARBA" id="ARBA00023015"/>
    </source>
</evidence>
<proteinExistence type="predicted"/>
<dbReference type="Proteomes" id="UP001343257">
    <property type="component" value="Unassembled WGS sequence"/>
</dbReference>
<dbReference type="InterPro" id="IPR001647">
    <property type="entry name" value="HTH_TetR"/>
</dbReference>
<dbReference type="PANTHER" id="PTHR30055:SF234">
    <property type="entry name" value="HTH-TYPE TRANSCRIPTIONAL REGULATOR BETI"/>
    <property type="match status" value="1"/>
</dbReference>
<evidence type="ECO:0000313" key="7">
    <source>
        <dbReference type="Proteomes" id="UP001343257"/>
    </source>
</evidence>
<keyword evidence="1" id="KW-0805">Transcription regulation</keyword>
<evidence type="ECO:0000313" key="6">
    <source>
        <dbReference type="EMBL" id="MED5017986.1"/>
    </source>
</evidence>
<name>A0ABU6PSW7_9BACL</name>